<evidence type="ECO:0000256" key="1">
    <source>
        <dbReference type="SAM" id="Phobius"/>
    </source>
</evidence>
<feature type="transmembrane region" description="Helical" evidence="1">
    <location>
        <begin position="46"/>
        <end position="72"/>
    </location>
</feature>
<reference evidence="2" key="1">
    <citation type="submission" date="2021-09" db="EMBL/GenBank/DDBJ databases">
        <authorList>
            <consortium name="Pathogen Informatics"/>
        </authorList>
    </citation>
    <scope>NUCLEOTIDE SEQUENCE</scope>
</reference>
<dbReference type="AlphaFoldDB" id="A0A8J2LZC5"/>
<dbReference type="OrthoDB" id="5815925at2759"/>
<evidence type="ECO:0000313" key="3">
    <source>
        <dbReference type="Proteomes" id="UP000746747"/>
    </source>
</evidence>
<dbReference type="Proteomes" id="UP000746747">
    <property type="component" value="Unassembled WGS sequence"/>
</dbReference>
<accession>A0A8J2LZC5</accession>
<keyword evidence="1" id="KW-0472">Membrane</keyword>
<evidence type="ECO:0000313" key="2">
    <source>
        <dbReference type="EMBL" id="CAG9531850.1"/>
    </source>
</evidence>
<name>A0A8J2LZC5_9BILA</name>
<organism evidence="2 3">
    <name type="scientific">Cercopithifilaria johnstoni</name>
    <dbReference type="NCBI Taxonomy" id="2874296"/>
    <lineage>
        <taxon>Eukaryota</taxon>
        <taxon>Metazoa</taxon>
        <taxon>Ecdysozoa</taxon>
        <taxon>Nematoda</taxon>
        <taxon>Chromadorea</taxon>
        <taxon>Rhabditida</taxon>
        <taxon>Spirurina</taxon>
        <taxon>Spiruromorpha</taxon>
        <taxon>Filarioidea</taxon>
        <taxon>Onchocercidae</taxon>
        <taxon>Cercopithifilaria</taxon>
    </lineage>
</organism>
<keyword evidence="1" id="KW-1133">Transmembrane helix</keyword>
<protein>
    <submittedName>
        <fullName evidence="2">Uncharacterized protein</fullName>
    </submittedName>
</protein>
<gene>
    <name evidence="2" type="ORF">CJOHNSTONI_LOCUS2219</name>
</gene>
<dbReference type="EMBL" id="CAKAEH010000777">
    <property type="protein sequence ID" value="CAG9531850.1"/>
    <property type="molecule type" value="Genomic_DNA"/>
</dbReference>
<comment type="caution">
    <text evidence="2">The sequence shown here is derived from an EMBL/GenBank/DDBJ whole genome shotgun (WGS) entry which is preliminary data.</text>
</comment>
<proteinExistence type="predicted"/>
<keyword evidence="3" id="KW-1185">Reference proteome</keyword>
<sequence length="297" mass="34264">MPEEKVGWIKAARRILAQCRGVVIDDILERKRILLSWLFKWRIGNYLWMIIAMGIFHLKLLHAITYPLHSFLIKGFKTTVYSNGESFSLNKVRAEAVMVIFALSAIWHCFSWPNPISALRWNFSVRPQVNFKPQMSFIARSYSAPQMSSASCLDQIKITRSQSETTQCKMSGKMDLGVNIRLKNIILDSILTVYETIVNFLSLANEFAASMLRSRPKFSHDDCLHLSASDEQLYTGDSHRIELNIEKSEWKNTINDKYNNGNQSKAQKESRTADNTLIVGPYRWLTWRLPKIPVDIE</sequence>
<keyword evidence="1" id="KW-0812">Transmembrane</keyword>